<dbReference type="Gene3D" id="3.30.420.260">
    <property type="match status" value="1"/>
</dbReference>
<dbReference type="Gene3D" id="3.30.420.250">
    <property type="match status" value="1"/>
</dbReference>
<name>A0A3N4N9A4_9FLAO</name>
<keyword evidence="2" id="KW-1185">Reference proteome</keyword>
<dbReference type="OrthoDB" id="658622at2"/>
<dbReference type="CDD" id="cd24013">
    <property type="entry name" value="ASKHA_ATPase_BT3980-like"/>
    <property type="match status" value="1"/>
</dbReference>
<dbReference type="EMBL" id="RPFJ01000098">
    <property type="protein sequence ID" value="RPD90767.1"/>
    <property type="molecule type" value="Genomic_DNA"/>
</dbReference>
<accession>A0A3N4N9A4</accession>
<proteinExistence type="predicted"/>
<dbReference type="InterPro" id="IPR024213">
    <property type="entry name" value="DUF3822"/>
</dbReference>
<dbReference type="Pfam" id="PF12864">
    <property type="entry name" value="DUF3822"/>
    <property type="match status" value="1"/>
</dbReference>
<dbReference type="Proteomes" id="UP000270856">
    <property type="component" value="Unassembled WGS sequence"/>
</dbReference>
<gene>
    <name evidence="1" type="ORF">EGM88_15565</name>
</gene>
<comment type="caution">
    <text evidence="1">The sequence shown here is derived from an EMBL/GenBank/DDBJ whole genome shotgun (WGS) entry which is preliminary data.</text>
</comment>
<evidence type="ECO:0000313" key="2">
    <source>
        <dbReference type="Proteomes" id="UP000270856"/>
    </source>
</evidence>
<organism evidence="1 2">
    <name type="scientific">Aureibaculum marinum</name>
    <dbReference type="NCBI Taxonomy" id="2487930"/>
    <lineage>
        <taxon>Bacteria</taxon>
        <taxon>Pseudomonadati</taxon>
        <taxon>Bacteroidota</taxon>
        <taxon>Flavobacteriia</taxon>
        <taxon>Flavobacteriales</taxon>
        <taxon>Flavobacteriaceae</taxon>
        <taxon>Aureibaculum</taxon>
    </lineage>
</organism>
<evidence type="ECO:0000313" key="1">
    <source>
        <dbReference type="EMBL" id="RPD90767.1"/>
    </source>
</evidence>
<sequence>MLKLEVTGHLNMIQQKKNLITNSLDINNLEDSHLSIQFSLGGFSFCVLDKVNNNFVALSEFVFNEANNSPQRLIANISSIFSNEELLKRKYSSVSVTHINELFTLVPKTLFNEDRLQDYVSFNTKVFPQDYIVFDEIKNLDIISIFIPFVNINNFLIDQFHHFEYKHNSTVLIENLLSIYKYSLVPKVFAHIGHGHFELIVIANKKLQLYNTFKFSTKEDFIYYVLFTAEQLKLNPEKFEFVLLGSVEKNDALYSMAYKYIRNVSLLENRSKYSFDNVFTETDKRTYYSILNQY</sequence>
<dbReference type="AlphaFoldDB" id="A0A3N4N9A4"/>
<reference evidence="1 2" key="1">
    <citation type="submission" date="2018-11" db="EMBL/GenBank/DDBJ databases">
        <title>Aureibaculum marinum gen. nov., sp. nov., a member of the family Flavobacteriaceae isolated from the Bohai Sea.</title>
        <authorList>
            <person name="Ji X."/>
        </authorList>
    </citation>
    <scope>NUCLEOTIDE SEQUENCE [LARGE SCALE GENOMIC DNA]</scope>
    <source>
        <strain evidence="1 2">BH-SD17</strain>
    </source>
</reference>
<protein>
    <submittedName>
        <fullName evidence="1">DUF3822 family protein</fullName>
    </submittedName>
</protein>